<dbReference type="EMBL" id="WHUW01000194">
    <property type="protein sequence ID" value="KAF8418476.1"/>
    <property type="molecule type" value="Genomic_DNA"/>
</dbReference>
<proteinExistence type="predicted"/>
<protein>
    <submittedName>
        <fullName evidence="1">Uncharacterized protein</fullName>
    </submittedName>
</protein>
<sequence>MSQKKHKMTVYIANKSLLFRDICFMSSRSRHPAVRSRCGTSGSYFILFLIRFAHRLLDWFRFRCASLPQPVSPILDMQPTFAERTICSLVTISYIIHPDIHISANDRC</sequence>
<evidence type="ECO:0000313" key="2">
    <source>
        <dbReference type="Proteomes" id="UP001194468"/>
    </source>
</evidence>
<dbReference type="AlphaFoldDB" id="A0AAD4BCJ8"/>
<organism evidence="1 2">
    <name type="scientific">Boletus edulis BED1</name>
    <dbReference type="NCBI Taxonomy" id="1328754"/>
    <lineage>
        <taxon>Eukaryota</taxon>
        <taxon>Fungi</taxon>
        <taxon>Dikarya</taxon>
        <taxon>Basidiomycota</taxon>
        <taxon>Agaricomycotina</taxon>
        <taxon>Agaricomycetes</taxon>
        <taxon>Agaricomycetidae</taxon>
        <taxon>Boletales</taxon>
        <taxon>Boletineae</taxon>
        <taxon>Boletaceae</taxon>
        <taxon>Boletoideae</taxon>
        <taxon>Boletus</taxon>
    </lineage>
</organism>
<keyword evidence="2" id="KW-1185">Reference proteome</keyword>
<dbReference type="Proteomes" id="UP001194468">
    <property type="component" value="Unassembled WGS sequence"/>
</dbReference>
<name>A0AAD4BCJ8_BOLED</name>
<comment type="caution">
    <text evidence="1">The sequence shown here is derived from an EMBL/GenBank/DDBJ whole genome shotgun (WGS) entry which is preliminary data.</text>
</comment>
<reference evidence="1" key="1">
    <citation type="submission" date="2019-10" db="EMBL/GenBank/DDBJ databases">
        <authorList>
            <consortium name="DOE Joint Genome Institute"/>
            <person name="Kuo A."/>
            <person name="Miyauchi S."/>
            <person name="Kiss E."/>
            <person name="Drula E."/>
            <person name="Kohler A."/>
            <person name="Sanchez-Garcia M."/>
            <person name="Andreopoulos B."/>
            <person name="Barry K.W."/>
            <person name="Bonito G."/>
            <person name="Buee M."/>
            <person name="Carver A."/>
            <person name="Chen C."/>
            <person name="Cichocki N."/>
            <person name="Clum A."/>
            <person name="Culley D."/>
            <person name="Crous P.W."/>
            <person name="Fauchery L."/>
            <person name="Girlanda M."/>
            <person name="Hayes R."/>
            <person name="Keri Z."/>
            <person name="LaButti K."/>
            <person name="Lipzen A."/>
            <person name="Lombard V."/>
            <person name="Magnuson J."/>
            <person name="Maillard F."/>
            <person name="Morin E."/>
            <person name="Murat C."/>
            <person name="Nolan M."/>
            <person name="Ohm R."/>
            <person name="Pangilinan J."/>
            <person name="Pereira M."/>
            <person name="Perotto S."/>
            <person name="Peter M."/>
            <person name="Riley R."/>
            <person name="Sitrit Y."/>
            <person name="Stielow B."/>
            <person name="Szollosi G."/>
            <person name="Zifcakova L."/>
            <person name="Stursova M."/>
            <person name="Spatafora J.W."/>
            <person name="Tedersoo L."/>
            <person name="Vaario L.-M."/>
            <person name="Yamada A."/>
            <person name="Yan M."/>
            <person name="Wang P."/>
            <person name="Xu J."/>
            <person name="Bruns T."/>
            <person name="Baldrian P."/>
            <person name="Vilgalys R."/>
            <person name="Henrissat B."/>
            <person name="Grigoriev I.V."/>
            <person name="Hibbett D."/>
            <person name="Nagy L.G."/>
            <person name="Martin F.M."/>
        </authorList>
    </citation>
    <scope>NUCLEOTIDE SEQUENCE</scope>
    <source>
        <strain evidence="1">BED1</strain>
    </source>
</reference>
<gene>
    <name evidence="1" type="ORF">L210DRAFT_365155</name>
</gene>
<accession>A0AAD4BCJ8</accession>
<reference evidence="1" key="2">
    <citation type="journal article" date="2020" name="Nat. Commun.">
        <title>Large-scale genome sequencing of mycorrhizal fungi provides insights into the early evolution of symbiotic traits.</title>
        <authorList>
            <person name="Miyauchi S."/>
            <person name="Kiss E."/>
            <person name="Kuo A."/>
            <person name="Drula E."/>
            <person name="Kohler A."/>
            <person name="Sanchez-Garcia M."/>
            <person name="Morin E."/>
            <person name="Andreopoulos B."/>
            <person name="Barry K.W."/>
            <person name="Bonito G."/>
            <person name="Buee M."/>
            <person name="Carver A."/>
            <person name="Chen C."/>
            <person name="Cichocki N."/>
            <person name="Clum A."/>
            <person name="Culley D."/>
            <person name="Crous P.W."/>
            <person name="Fauchery L."/>
            <person name="Girlanda M."/>
            <person name="Hayes R.D."/>
            <person name="Keri Z."/>
            <person name="LaButti K."/>
            <person name="Lipzen A."/>
            <person name="Lombard V."/>
            <person name="Magnuson J."/>
            <person name="Maillard F."/>
            <person name="Murat C."/>
            <person name="Nolan M."/>
            <person name="Ohm R.A."/>
            <person name="Pangilinan J."/>
            <person name="Pereira M.F."/>
            <person name="Perotto S."/>
            <person name="Peter M."/>
            <person name="Pfister S."/>
            <person name="Riley R."/>
            <person name="Sitrit Y."/>
            <person name="Stielow J.B."/>
            <person name="Szollosi G."/>
            <person name="Zifcakova L."/>
            <person name="Stursova M."/>
            <person name="Spatafora J.W."/>
            <person name="Tedersoo L."/>
            <person name="Vaario L.M."/>
            <person name="Yamada A."/>
            <person name="Yan M."/>
            <person name="Wang P."/>
            <person name="Xu J."/>
            <person name="Bruns T."/>
            <person name="Baldrian P."/>
            <person name="Vilgalys R."/>
            <person name="Dunand C."/>
            <person name="Henrissat B."/>
            <person name="Grigoriev I.V."/>
            <person name="Hibbett D."/>
            <person name="Nagy L.G."/>
            <person name="Martin F.M."/>
        </authorList>
    </citation>
    <scope>NUCLEOTIDE SEQUENCE</scope>
    <source>
        <strain evidence="1">BED1</strain>
    </source>
</reference>
<evidence type="ECO:0000313" key="1">
    <source>
        <dbReference type="EMBL" id="KAF8418476.1"/>
    </source>
</evidence>